<gene>
    <name evidence="1" type="ORF">Gaeavirus23_8</name>
</gene>
<sequence length="186" mass="21961">MTEDTMSSEYDEHEIIKHNYDISVSTIDYRKCVDAVLKSNFDLPTHHLSMAELNDHVGDKYHIEYEGELTYEFTKTMIEIFLSKYTCDRFFRKDTYDSLMENGYYVCIYDKYYHFCLAIDYESFELESKGTCGSMMDWNGHDGSTNHQISETGEHMWNDRYSITCNVRSCYTCHEDTPPSDEDSDE</sequence>
<name>A0A3G5A471_9VIRU</name>
<reference evidence="1" key="1">
    <citation type="submission" date="2018-10" db="EMBL/GenBank/DDBJ databases">
        <title>Hidden diversity of soil giant viruses.</title>
        <authorList>
            <person name="Schulz F."/>
            <person name="Alteio L."/>
            <person name="Goudeau D."/>
            <person name="Ryan E.M."/>
            <person name="Malmstrom R.R."/>
            <person name="Blanchard J."/>
            <person name="Woyke T."/>
        </authorList>
    </citation>
    <scope>NUCLEOTIDE SEQUENCE</scope>
    <source>
        <strain evidence="1">GAV1</strain>
    </source>
</reference>
<dbReference type="EMBL" id="MK072221">
    <property type="protein sequence ID" value="AYV80269.1"/>
    <property type="molecule type" value="Genomic_DNA"/>
</dbReference>
<accession>A0A3G5A471</accession>
<organism evidence="1">
    <name type="scientific">Gaeavirus sp</name>
    <dbReference type="NCBI Taxonomy" id="2487767"/>
    <lineage>
        <taxon>Viruses</taxon>
        <taxon>Varidnaviria</taxon>
        <taxon>Bamfordvirae</taxon>
        <taxon>Nucleocytoviricota</taxon>
        <taxon>Megaviricetes</taxon>
        <taxon>Imitervirales</taxon>
        <taxon>Mimiviridae</taxon>
        <taxon>Klosneuvirinae</taxon>
    </lineage>
</organism>
<proteinExistence type="predicted"/>
<protein>
    <submittedName>
        <fullName evidence="1">Uncharacterized protein</fullName>
    </submittedName>
</protein>
<evidence type="ECO:0000313" key="1">
    <source>
        <dbReference type="EMBL" id="AYV80269.1"/>
    </source>
</evidence>